<dbReference type="KEGG" id="woc:BA177_03275"/>
<dbReference type="EMBL" id="CP016268">
    <property type="protein sequence ID" value="ANO50367.1"/>
    <property type="molecule type" value="Genomic_DNA"/>
</dbReference>
<dbReference type="Proteomes" id="UP000092695">
    <property type="component" value="Chromosome"/>
</dbReference>
<dbReference type="InterPro" id="IPR002545">
    <property type="entry name" value="CheW-lke_dom"/>
</dbReference>
<evidence type="ECO:0000259" key="1">
    <source>
        <dbReference type="PROSITE" id="PS50851"/>
    </source>
</evidence>
<reference evidence="2 3" key="1">
    <citation type="submission" date="2016-06" db="EMBL/GenBank/DDBJ databases">
        <title>Complete genome sequence of a deep-branching marine Gamma Proteobacterium Woeseia oceani type strain XK5.</title>
        <authorList>
            <person name="Mu D."/>
            <person name="Du Z."/>
        </authorList>
    </citation>
    <scope>NUCLEOTIDE SEQUENCE [LARGE SCALE GENOMIC DNA]</scope>
    <source>
        <strain evidence="2 3">XK5</strain>
    </source>
</reference>
<dbReference type="GO" id="GO:0007165">
    <property type="term" value="P:signal transduction"/>
    <property type="evidence" value="ECO:0007669"/>
    <property type="project" value="InterPro"/>
</dbReference>
<dbReference type="SUPFAM" id="SSF50341">
    <property type="entry name" value="CheW-like"/>
    <property type="match status" value="1"/>
</dbReference>
<dbReference type="OrthoDB" id="5765252at2"/>
<evidence type="ECO:0000313" key="2">
    <source>
        <dbReference type="EMBL" id="ANO50367.1"/>
    </source>
</evidence>
<accession>A0A193LCY0</accession>
<feature type="domain" description="CheW-like" evidence="1">
    <location>
        <begin position="7"/>
        <end position="151"/>
    </location>
</feature>
<sequence>MSAATEELYSLLVPLTEDRLIVPRACVAEVVRYSEPEHLPGSEPWLLGTVNWNGRALPVVSFEGAIGRELPAVTGRTRVVVFYASTGRLRAGYFGILTQGFPQLVRVNREVLKLDKTTDWSSDLPVLCRVKMINEYPLIPHLERLELMICQDQPDA</sequence>
<keyword evidence="3" id="KW-1185">Reference proteome</keyword>
<gene>
    <name evidence="2" type="ORF">BA177_03275</name>
</gene>
<dbReference type="Pfam" id="PF01584">
    <property type="entry name" value="CheW"/>
    <property type="match status" value="1"/>
</dbReference>
<dbReference type="InterPro" id="IPR036061">
    <property type="entry name" value="CheW-like_dom_sf"/>
</dbReference>
<dbReference type="STRING" id="1548547.BA177_03275"/>
<name>A0A193LCY0_9GAMM</name>
<protein>
    <recommendedName>
        <fullName evidence="1">CheW-like domain-containing protein</fullName>
    </recommendedName>
</protein>
<proteinExistence type="predicted"/>
<dbReference type="SMART" id="SM00260">
    <property type="entry name" value="CheW"/>
    <property type="match status" value="1"/>
</dbReference>
<dbReference type="PROSITE" id="PS50851">
    <property type="entry name" value="CHEW"/>
    <property type="match status" value="1"/>
</dbReference>
<dbReference type="Gene3D" id="2.40.50.180">
    <property type="entry name" value="CheA-289, Domain 4"/>
    <property type="match status" value="1"/>
</dbReference>
<dbReference type="AlphaFoldDB" id="A0A193LCY0"/>
<dbReference type="RefSeq" id="WP_068612796.1">
    <property type="nucleotide sequence ID" value="NZ_CP016268.1"/>
</dbReference>
<evidence type="ECO:0000313" key="3">
    <source>
        <dbReference type="Proteomes" id="UP000092695"/>
    </source>
</evidence>
<organism evidence="2 3">
    <name type="scientific">Woeseia oceani</name>
    <dbReference type="NCBI Taxonomy" id="1548547"/>
    <lineage>
        <taxon>Bacteria</taxon>
        <taxon>Pseudomonadati</taxon>
        <taxon>Pseudomonadota</taxon>
        <taxon>Gammaproteobacteria</taxon>
        <taxon>Woeseiales</taxon>
        <taxon>Woeseiaceae</taxon>
        <taxon>Woeseia</taxon>
    </lineage>
</organism>
<dbReference type="GO" id="GO:0006935">
    <property type="term" value="P:chemotaxis"/>
    <property type="evidence" value="ECO:0007669"/>
    <property type="project" value="InterPro"/>
</dbReference>